<name>A0A0B3S3N5_9RHOB</name>
<accession>A0A0B3S3N5</accession>
<dbReference type="RefSeq" id="WP_043137343.1">
    <property type="nucleotide sequence ID" value="NZ_AP022337.1"/>
</dbReference>
<dbReference type="Proteomes" id="UP000030960">
    <property type="component" value="Unassembled WGS sequence"/>
</dbReference>
<proteinExistence type="predicted"/>
<dbReference type="OrthoDB" id="7869740at2"/>
<evidence type="ECO:0000313" key="1">
    <source>
        <dbReference type="EMBL" id="KHQ54862.1"/>
    </source>
</evidence>
<protein>
    <submittedName>
        <fullName evidence="1">Uncharacterized protein</fullName>
    </submittedName>
</protein>
<evidence type="ECO:0000313" key="2">
    <source>
        <dbReference type="Proteomes" id="UP000030960"/>
    </source>
</evidence>
<comment type="caution">
    <text evidence="1">The sequence shown here is derived from an EMBL/GenBank/DDBJ whole genome shotgun (WGS) entry which is preliminary data.</text>
</comment>
<gene>
    <name evidence="1" type="ORF">OA50_00698</name>
</gene>
<dbReference type="EMBL" id="JSUQ01000002">
    <property type="protein sequence ID" value="KHQ54862.1"/>
    <property type="molecule type" value="Genomic_DNA"/>
</dbReference>
<organism evidence="1 2">
    <name type="scientific">Mameliella alba</name>
    <dbReference type="NCBI Taxonomy" id="561184"/>
    <lineage>
        <taxon>Bacteria</taxon>
        <taxon>Pseudomonadati</taxon>
        <taxon>Pseudomonadota</taxon>
        <taxon>Alphaproteobacteria</taxon>
        <taxon>Rhodobacterales</taxon>
        <taxon>Roseobacteraceae</taxon>
        <taxon>Mameliella</taxon>
    </lineage>
</organism>
<dbReference type="AlphaFoldDB" id="A0A0B3S3N5"/>
<dbReference type="STRING" id="561184.SAMN05216376_10734"/>
<keyword evidence="2" id="KW-1185">Reference proteome</keyword>
<reference evidence="1 2" key="1">
    <citation type="submission" date="2014-10" db="EMBL/GenBank/DDBJ databases">
        <title>Genome sequence of Ponticoccus sp. strain UMTAT08 isolated from clonal culture of toxic dinoflagellate Alexandrium tamiyavanichii.</title>
        <authorList>
            <person name="Gan H.Y."/>
            <person name="Muhd D.-D."/>
            <person name="Mohd Noor M.E."/>
            <person name="Yeong Y.S."/>
            <person name="Usup G."/>
        </authorList>
    </citation>
    <scope>NUCLEOTIDE SEQUENCE [LARGE SCALE GENOMIC DNA]</scope>
    <source>
        <strain evidence="1 2">UMTAT08</strain>
    </source>
</reference>
<sequence>MRIGRTAAALLIGGLSAVGPALAEEILDNPGYCDLPYEDRELADIVTLTPTGIESHGARCSWSGARFVSGQSLSVTATCDDGGSQWQTGLWISETKGGYVRVVPDGIFPLPEIYFPCSQWSRK</sequence>